<reference evidence="8 9" key="1">
    <citation type="submission" date="2019-04" db="EMBL/GenBank/DDBJ databases">
        <title>Friends and foes A comparative genomics study of 23 Aspergillus species from section Flavi.</title>
        <authorList>
            <consortium name="DOE Joint Genome Institute"/>
            <person name="Kjaerbolling I."/>
            <person name="Vesth T."/>
            <person name="Frisvad J.C."/>
            <person name="Nybo J.L."/>
            <person name="Theobald S."/>
            <person name="Kildgaard S."/>
            <person name="Isbrandt T."/>
            <person name="Kuo A."/>
            <person name="Sato A."/>
            <person name="Lyhne E.K."/>
            <person name="Kogle M.E."/>
            <person name="Wiebenga A."/>
            <person name="Kun R.S."/>
            <person name="Lubbers R.J."/>
            <person name="Makela M.R."/>
            <person name="Barry K."/>
            <person name="Chovatia M."/>
            <person name="Clum A."/>
            <person name="Daum C."/>
            <person name="Haridas S."/>
            <person name="He G."/>
            <person name="LaButti K."/>
            <person name="Lipzen A."/>
            <person name="Mondo S."/>
            <person name="Riley R."/>
            <person name="Salamov A."/>
            <person name="Simmons B.A."/>
            <person name="Magnuson J.K."/>
            <person name="Henrissat B."/>
            <person name="Mortensen U.H."/>
            <person name="Larsen T.O."/>
            <person name="Devries R.P."/>
            <person name="Grigoriev I.V."/>
            <person name="Machida M."/>
            <person name="Baker S.E."/>
            <person name="Andersen M.R."/>
        </authorList>
    </citation>
    <scope>NUCLEOTIDE SEQUENCE [LARGE SCALE GENOMIC DNA]</scope>
    <source>
        <strain evidence="8 9">CBS 151.66</strain>
    </source>
</reference>
<dbReference type="Proteomes" id="UP000326565">
    <property type="component" value="Unassembled WGS sequence"/>
</dbReference>
<keyword evidence="4 8" id="KW-0223">Dioxygenase</keyword>
<proteinExistence type="inferred from homology"/>
<evidence type="ECO:0000256" key="3">
    <source>
        <dbReference type="ARBA" id="ARBA00022723"/>
    </source>
</evidence>
<dbReference type="AlphaFoldDB" id="A0A5N5WIB5"/>
<dbReference type="OrthoDB" id="10257314at2759"/>
<evidence type="ECO:0000313" key="8">
    <source>
        <dbReference type="EMBL" id="KAB8068238.1"/>
    </source>
</evidence>
<keyword evidence="6" id="KW-0408">Iron</keyword>
<evidence type="ECO:0000256" key="1">
    <source>
        <dbReference type="ARBA" id="ARBA00001954"/>
    </source>
</evidence>
<keyword evidence="5" id="KW-0560">Oxidoreductase</keyword>
<evidence type="ECO:0000256" key="2">
    <source>
        <dbReference type="ARBA" id="ARBA00005896"/>
    </source>
</evidence>
<dbReference type="Gene3D" id="3.60.130.10">
    <property type="entry name" value="Clavaminate synthase-like"/>
    <property type="match status" value="1"/>
</dbReference>
<dbReference type="PANTHER" id="PTHR30468">
    <property type="entry name" value="ALPHA-KETOGLUTARATE-DEPENDENT SULFONATE DIOXYGENASE"/>
    <property type="match status" value="1"/>
</dbReference>
<comment type="cofactor">
    <cofactor evidence="1">
        <name>Fe(2+)</name>
        <dbReference type="ChEBI" id="CHEBI:29033"/>
    </cofactor>
</comment>
<name>A0A5N5WIB5_9EURO</name>
<evidence type="ECO:0000313" key="9">
    <source>
        <dbReference type="Proteomes" id="UP000326565"/>
    </source>
</evidence>
<evidence type="ECO:0000256" key="4">
    <source>
        <dbReference type="ARBA" id="ARBA00022964"/>
    </source>
</evidence>
<evidence type="ECO:0000256" key="5">
    <source>
        <dbReference type="ARBA" id="ARBA00023002"/>
    </source>
</evidence>
<dbReference type="SUPFAM" id="SSF51197">
    <property type="entry name" value="Clavaminate synthase-like"/>
    <property type="match status" value="1"/>
</dbReference>
<sequence>MKASGALDGLQYQEVAPLLGRDFSDLQLSSIVSDDATIRDLAITASERGVLFFHNQHIPMSDFKILVQKLGDLTGKPATSKLHKHEFASENNAHLGIPESMDPEVYTVSSVYNEKLFDNFLDSSDKKFASRSWHADESFEHVPADYTGFKMIKCPKTGGDTVWASAYAAYERMSEPWQRFAEGLTASHGDPTCADLLTKKSLKYRAEERGSPENVGTELKAVHPVVQTNPVTGWKSLYGLGYQIAFGGINGVTDYENQIMQAYFLRLIADNHDLQIRHKWKPYDVAIWDNRSVFHNITNDFIGERLALRAVSIGNKPYLDPNSTTRSAALRIRNSD</sequence>
<dbReference type="GO" id="GO:0046872">
    <property type="term" value="F:metal ion binding"/>
    <property type="evidence" value="ECO:0007669"/>
    <property type="project" value="UniProtKB-KW"/>
</dbReference>
<evidence type="ECO:0000259" key="7">
    <source>
        <dbReference type="Pfam" id="PF02668"/>
    </source>
</evidence>
<dbReference type="GO" id="GO:0016706">
    <property type="term" value="F:2-oxoglutarate-dependent dioxygenase activity"/>
    <property type="evidence" value="ECO:0007669"/>
    <property type="project" value="TreeGrafter"/>
</dbReference>
<dbReference type="Pfam" id="PF02668">
    <property type="entry name" value="TauD"/>
    <property type="match status" value="1"/>
</dbReference>
<keyword evidence="9" id="KW-1185">Reference proteome</keyword>
<feature type="domain" description="TauD/TfdA-like" evidence="7">
    <location>
        <begin position="15"/>
        <end position="309"/>
    </location>
</feature>
<dbReference type="InterPro" id="IPR003819">
    <property type="entry name" value="TauD/TfdA-like"/>
</dbReference>
<evidence type="ECO:0000256" key="6">
    <source>
        <dbReference type="ARBA" id="ARBA00023004"/>
    </source>
</evidence>
<comment type="similarity">
    <text evidence="2">Belongs to the TfdA dioxygenase family.</text>
</comment>
<gene>
    <name evidence="8" type="ORF">BDV29DRAFT_199526</name>
</gene>
<dbReference type="PANTHER" id="PTHR30468:SF10">
    <property type="entry name" value="TAUD_TFDA-LIKE DOMAIN-CONTAINING PROTEIN"/>
    <property type="match status" value="1"/>
</dbReference>
<keyword evidence="3" id="KW-0479">Metal-binding</keyword>
<dbReference type="InterPro" id="IPR051323">
    <property type="entry name" value="AtsK-like"/>
</dbReference>
<organism evidence="8 9">
    <name type="scientific">Aspergillus leporis</name>
    <dbReference type="NCBI Taxonomy" id="41062"/>
    <lineage>
        <taxon>Eukaryota</taxon>
        <taxon>Fungi</taxon>
        <taxon>Dikarya</taxon>
        <taxon>Ascomycota</taxon>
        <taxon>Pezizomycotina</taxon>
        <taxon>Eurotiomycetes</taxon>
        <taxon>Eurotiomycetidae</taxon>
        <taxon>Eurotiales</taxon>
        <taxon>Aspergillaceae</taxon>
        <taxon>Aspergillus</taxon>
        <taxon>Aspergillus subgen. Circumdati</taxon>
    </lineage>
</organism>
<dbReference type="GO" id="GO:0005737">
    <property type="term" value="C:cytoplasm"/>
    <property type="evidence" value="ECO:0007669"/>
    <property type="project" value="TreeGrafter"/>
</dbReference>
<dbReference type="EMBL" id="ML732406">
    <property type="protein sequence ID" value="KAB8068238.1"/>
    <property type="molecule type" value="Genomic_DNA"/>
</dbReference>
<dbReference type="InterPro" id="IPR042098">
    <property type="entry name" value="TauD-like_sf"/>
</dbReference>
<accession>A0A5N5WIB5</accession>
<protein>
    <submittedName>
        <fullName evidence="8">Taurine catabolism dioxygenase TauD, TfdA family protein</fullName>
    </submittedName>
</protein>